<comment type="caution">
    <text evidence="2">The sequence shown here is derived from an EMBL/GenBank/DDBJ whole genome shotgun (WGS) entry which is preliminary data.</text>
</comment>
<dbReference type="Proteomes" id="UP000076268">
    <property type="component" value="Unassembled WGS sequence"/>
</dbReference>
<feature type="compositionally biased region" description="Basic and acidic residues" evidence="1">
    <location>
        <begin position="10"/>
        <end position="34"/>
    </location>
</feature>
<accession>A0A154BST4</accession>
<dbReference type="RefSeq" id="WP_066238699.1">
    <property type="nucleotide sequence ID" value="NZ_LSGP01000013.1"/>
</dbReference>
<name>A0A154BST4_ANASB</name>
<sequence length="64" mass="7473">MSEQEISNEVNRDIQTYKEKKSDPSQGDIDRKRKQEESLFDKIEDALGIDDSTFETNLLPPERD</sequence>
<evidence type="ECO:0000313" key="3">
    <source>
        <dbReference type="Proteomes" id="UP000076268"/>
    </source>
</evidence>
<dbReference type="AlphaFoldDB" id="A0A154BST4"/>
<gene>
    <name evidence="2" type="ORF">AXX12_02680</name>
</gene>
<dbReference type="EMBL" id="LSGP01000013">
    <property type="protein sequence ID" value="KYZ77063.1"/>
    <property type="molecule type" value="Genomic_DNA"/>
</dbReference>
<evidence type="ECO:0000313" key="2">
    <source>
        <dbReference type="EMBL" id="KYZ77063.1"/>
    </source>
</evidence>
<protein>
    <submittedName>
        <fullName evidence="2">Uncharacterized protein</fullName>
    </submittedName>
</protein>
<keyword evidence="3" id="KW-1185">Reference proteome</keyword>
<reference evidence="2 3" key="1">
    <citation type="submission" date="2016-02" db="EMBL/GenBank/DDBJ databases">
        <title>Anaerosporomusa subterraneum gen. nov., sp. nov., a spore-forming obligate anaerobe isolated from saprolite.</title>
        <authorList>
            <person name="Choi J.K."/>
            <person name="Shah M."/>
            <person name="Yee N."/>
        </authorList>
    </citation>
    <scope>NUCLEOTIDE SEQUENCE [LARGE SCALE GENOMIC DNA]</scope>
    <source>
        <strain evidence="2 3">RU4</strain>
    </source>
</reference>
<feature type="region of interest" description="Disordered" evidence="1">
    <location>
        <begin position="1"/>
        <end position="34"/>
    </location>
</feature>
<evidence type="ECO:0000256" key="1">
    <source>
        <dbReference type="SAM" id="MobiDB-lite"/>
    </source>
</evidence>
<organism evidence="2 3">
    <name type="scientific">Anaerosporomusa subterranea</name>
    <dbReference type="NCBI Taxonomy" id="1794912"/>
    <lineage>
        <taxon>Bacteria</taxon>
        <taxon>Bacillati</taxon>
        <taxon>Bacillota</taxon>
        <taxon>Negativicutes</taxon>
        <taxon>Acetonemataceae</taxon>
        <taxon>Anaerosporomusa</taxon>
    </lineage>
</organism>
<proteinExistence type="predicted"/>